<proteinExistence type="inferred from homology"/>
<name>A0A4P9YKR5_ROZAC</name>
<evidence type="ECO:0000256" key="3">
    <source>
        <dbReference type="ARBA" id="ARBA00022448"/>
    </source>
</evidence>
<feature type="transmembrane region" description="Helical" evidence="9">
    <location>
        <begin position="187"/>
        <end position="209"/>
    </location>
</feature>
<accession>A0A4P9YKR5</accession>
<reference evidence="12" key="1">
    <citation type="journal article" date="2018" name="Nat. Microbiol.">
        <title>Leveraging single-cell genomics to expand the fungal tree of life.</title>
        <authorList>
            <person name="Ahrendt S.R."/>
            <person name="Quandt C.A."/>
            <person name="Ciobanu D."/>
            <person name="Clum A."/>
            <person name="Salamov A."/>
            <person name="Andreopoulos B."/>
            <person name="Cheng J.F."/>
            <person name="Woyke T."/>
            <person name="Pelin A."/>
            <person name="Henrissat B."/>
            <person name="Reynolds N.K."/>
            <person name="Benny G.L."/>
            <person name="Smith M.E."/>
            <person name="James T.Y."/>
            <person name="Grigoriev I.V."/>
        </authorList>
    </citation>
    <scope>NUCLEOTIDE SEQUENCE [LARGE SCALE GENOMIC DNA]</scope>
    <source>
        <strain evidence="12">CSF55</strain>
    </source>
</reference>
<keyword evidence="7 9" id="KW-0472">Membrane</keyword>
<evidence type="ECO:0000256" key="2">
    <source>
        <dbReference type="ARBA" id="ARBA00008066"/>
    </source>
</evidence>
<comment type="subcellular location">
    <subcellularLocation>
        <location evidence="1">Membrane</location>
        <topology evidence="1">Multi-pass membrane protein</topology>
    </subcellularLocation>
</comment>
<evidence type="ECO:0000259" key="10">
    <source>
        <dbReference type="Pfam" id="PF01490"/>
    </source>
</evidence>
<feature type="transmembrane region" description="Helical" evidence="9">
    <location>
        <begin position="358"/>
        <end position="380"/>
    </location>
</feature>
<evidence type="ECO:0000256" key="6">
    <source>
        <dbReference type="ARBA" id="ARBA00022989"/>
    </source>
</evidence>
<dbReference type="InterPro" id="IPR013057">
    <property type="entry name" value="AA_transpt_TM"/>
</dbReference>
<feature type="transmembrane region" description="Helical" evidence="9">
    <location>
        <begin position="69"/>
        <end position="93"/>
    </location>
</feature>
<keyword evidence="5" id="KW-0029">Amino-acid transport</keyword>
<keyword evidence="4 9" id="KW-0812">Transmembrane</keyword>
<dbReference type="GO" id="GO:0015179">
    <property type="term" value="F:L-amino acid transmembrane transporter activity"/>
    <property type="evidence" value="ECO:0007669"/>
    <property type="project" value="TreeGrafter"/>
</dbReference>
<feature type="transmembrane region" description="Helical" evidence="9">
    <location>
        <begin position="421"/>
        <end position="443"/>
    </location>
</feature>
<evidence type="ECO:0000256" key="4">
    <source>
        <dbReference type="ARBA" id="ARBA00022692"/>
    </source>
</evidence>
<organism evidence="11 12">
    <name type="scientific">Rozella allomycis (strain CSF55)</name>
    <dbReference type="NCBI Taxonomy" id="988480"/>
    <lineage>
        <taxon>Eukaryota</taxon>
        <taxon>Fungi</taxon>
        <taxon>Fungi incertae sedis</taxon>
        <taxon>Cryptomycota</taxon>
        <taxon>Cryptomycota incertae sedis</taxon>
        <taxon>Rozella</taxon>
    </lineage>
</organism>
<keyword evidence="3" id="KW-0813">Transport</keyword>
<feature type="transmembrane region" description="Helical" evidence="9">
    <location>
        <begin position="386"/>
        <end position="409"/>
    </location>
</feature>
<comment type="similarity">
    <text evidence="2">Belongs to the amino acid/polyamine transporter 2 family.</text>
</comment>
<feature type="domain" description="Amino acid transporter transmembrane" evidence="10">
    <location>
        <begin position="39"/>
        <end position="439"/>
    </location>
</feature>
<evidence type="ECO:0000256" key="9">
    <source>
        <dbReference type="SAM" id="Phobius"/>
    </source>
</evidence>
<keyword evidence="6 9" id="KW-1133">Transmembrane helix</keyword>
<feature type="transmembrane region" description="Helical" evidence="9">
    <location>
        <begin position="258"/>
        <end position="281"/>
    </location>
</feature>
<evidence type="ECO:0000313" key="12">
    <source>
        <dbReference type="Proteomes" id="UP000281549"/>
    </source>
</evidence>
<dbReference type="GO" id="GO:0016020">
    <property type="term" value="C:membrane"/>
    <property type="evidence" value="ECO:0007669"/>
    <property type="project" value="UniProtKB-SubCell"/>
</dbReference>
<dbReference type="Proteomes" id="UP000281549">
    <property type="component" value="Unassembled WGS sequence"/>
</dbReference>
<feature type="region of interest" description="Disordered" evidence="8">
    <location>
        <begin position="1"/>
        <end position="39"/>
    </location>
</feature>
<evidence type="ECO:0000256" key="5">
    <source>
        <dbReference type="ARBA" id="ARBA00022970"/>
    </source>
</evidence>
<evidence type="ECO:0000256" key="7">
    <source>
        <dbReference type="ARBA" id="ARBA00023136"/>
    </source>
</evidence>
<dbReference type="AlphaFoldDB" id="A0A4P9YKR5"/>
<feature type="transmembrane region" description="Helical" evidence="9">
    <location>
        <begin position="306"/>
        <end position="328"/>
    </location>
</feature>
<evidence type="ECO:0000313" key="11">
    <source>
        <dbReference type="EMBL" id="RKP19070.1"/>
    </source>
</evidence>
<sequence length="451" mass="49535">MSSNHELKEVSQTQMSHTTDIKKSSIVDPESSQQPTGSSGMSATIFNIVNSAVGAGTVAIPLRMKQCGLVLGTLLTIFAAISTGAALHFLGRVGSISKAKKYSDLGFYTYGRKGEMITVAAFLLLIMAPLIAYHKIVGNYLNADLSNVESLPSLLTSSEFTSLVIAMGVILPLSLLKNIGHLAKASLVCLVFILYAVILVVYQCVANISKIDFSKLVLFDLKLSILSDLSVMVMAFVSHTTIIDIFNDMKVPTVKNKLFAVSISNFIATILYLIVGIFGYLSMDVYLKDKTPFATADNVLTWNPEIAFLVGRIAFAFMIAMTYPLFLFPTRQLADWIIRETCSSNTKVIKSYNSKPDLVRIIMTFVFIFFPYAISCIPGLSLDFVFSIFGFTAGSLLVYILPSLFFMKIKQQIKPTFGEKMLAYMNLGVGFILLVVGTTYYLINAFNSPQV</sequence>
<feature type="compositionally biased region" description="Polar residues" evidence="8">
    <location>
        <begin position="30"/>
        <end position="39"/>
    </location>
</feature>
<dbReference type="PANTHER" id="PTHR22950:SF458">
    <property type="entry name" value="SODIUM-COUPLED NEUTRAL AMINO ACID TRANSPORTER 11-RELATED"/>
    <property type="match status" value="1"/>
</dbReference>
<gene>
    <name evidence="11" type="ORF">ROZALSC1DRAFT_29300</name>
</gene>
<evidence type="ECO:0000256" key="1">
    <source>
        <dbReference type="ARBA" id="ARBA00004141"/>
    </source>
</evidence>
<protein>
    <recommendedName>
        <fullName evidence="10">Amino acid transporter transmembrane domain-containing protein</fullName>
    </recommendedName>
</protein>
<dbReference type="PANTHER" id="PTHR22950">
    <property type="entry name" value="AMINO ACID TRANSPORTER"/>
    <property type="match status" value="1"/>
</dbReference>
<evidence type="ECO:0000256" key="8">
    <source>
        <dbReference type="SAM" id="MobiDB-lite"/>
    </source>
</evidence>
<feature type="transmembrane region" description="Helical" evidence="9">
    <location>
        <begin position="114"/>
        <end position="134"/>
    </location>
</feature>
<dbReference type="Pfam" id="PF01490">
    <property type="entry name" value="Aa_trans"/>
    <property type="match status" value="1"/>
</dbReference>
<feature type="transmembrane region" description="Helical" evidence="9">
    <location>
        <begin position="229"/>
        <end position="246"/>
    </location>
</feature>
<dbReference type="EMBL" id="ML005303">
    <property type="protein sequence ID" value="RKP19070.1"/>
    <property type="molecule type" value="Genomic_DNA"/>
</dbReference>
<feature type="transmembrane region" description="Helical" evidence="9">
    <location>
        <begin position="154"/>
        <end position="175"/>
    </location>
</feature>